<evidence type="ECO:0000256" key="3">
    <source>
        <dbReference type="ARBA" id="ARBA00009370"/>
    </source>
</evidence>
<dbReference type="SUPFAM" id="SSF51306">
    <property type="entry name" value="LexA/Signal peptidase"/>
    <property type="match status" value="1"/>
</dbReference>
<dbReference type="EMBL" id="NBXA01000007">
    <property type="protein sequence ID" value="RFA15168.1"/>
    <property type="molecule type" value="Genomic_DNA"/>
</dbReference>
<comment type="catalytic activity">
    <reaction evidence="1 7">
        <text>Cleavage of hydrophobic, N-terminal signal or leader sequences from secreted and periplasmic proteins.</text>
        <dbReference type="EC" id="3.4.21.89"/>
    </reaction>
</comment>
<dbReference type="Gene3D" id="2.10.109.10">
    <property type="entry name" value="Umud Fragment, subunit A"/>
    <property type="match status" value="1"/>
</dbReference>
<feature type="active site" evidence="6">
    <location>
        <position position="118"/>
    </location>
</feature>
<dbReference type="InterPro" id="IPR019533">
    <property type="entry name" value="Peptidase_S26"/>
</dbReference>
<gene>
    <name evidence="9" type="ORF">B7R21_03805</name>
</gene>
<keyword evidence="7" id="KW-0812">Transmembrane</keyword>
<evidence type="ECO:0000256" key="2">
    <source>
        <dbReference type="ARBA" id="ARBA00004401"/>
    </source>
</evidence>
<protein>
    <recommendedName>
        <fullName evidence="4 7">Signal peptidase I</fullName>
        <ecNumber evidence="4 7">3.4.21.89</ecNumber>
    </recommendedName>
</protein>
<evidence type="ECO:0000313" key="10">
    <source>
        <dbReference type="Proteomes" id="UP000256709"/>
    </source>
</evidence>
<feature type="transmembrane region" description="Helical" evidence="7">
    <location>
        <begin position="20"/>
        <end position="42"/>
    </location>
</feature>
<dbReference type="CDD" id="cd06530">
    <property type="entry name" value="S26_SPase_I"/>
    <property type="match status" value="1"/>
</dbReference>
<keyword evidence="7" id="KW-1133">Transmembrane helix</keyword>
<feature type="domain" description="Peptidase S26" evidence="8">
    <location>
        <begin position="23"/>
        <end position="225"/>
    </location>
</feature>
<dbReference type="InterPro" id="IPR019758">
    <property type="entry name" value="Pept_S26A_signal_pept_1_CS"/>
</dbReference>
<comment type="subcellular location">
    <subcellularLocation>
        <location evidence="2">Cell membrane</location>
        <topology evidence="2">Single-pass type II membrane protein</topology>
    </subcellularLocation>
    <subcellularLocation>
        <location evidence="7">Membrane</location>
        <topology evidence="7">Single-pass type II membrane protein</topology>
    </subcellularLocation>
</comment>
<evidence type="ECO:0000256" key="6">
    <source>
        <dbReference type="PIRSR" id="PIRSR600223-1"/>
    </source>
</evidence>
<dbReference type="GO" id="GO:0005886">
    <property type="term" value="C:plasma membrane"/>
    <property type="evidence" value="ECO:0007669"/>
    <property type="project" value="UniProtKB-SubCell"/>
</dbReference>
<keyword evidence="5 7" id="KW-0378">Hydrolase</keyword>
<dbReference type="Proteomes" id="UP000256709">
    <property type="component" value="Unassembled WGS sequence"/>
</dbReference>
<dbReference type="PRINTS" id="PR00727">
    <property type="entry name" value="LEADERPTASE"/>
</dbReference>
<comment type="caution">
    <text evidence="9">The sequence shown here is derived from an EMBL/GenBank/DDBJ whole genome shotgun (WGS) entry which is preliminary data.</text>
</comment>
<sequence>MTRGNTARPGRLRRITGSVWFNLLAAIVVLAVVQAFVVKVYYVPSGSMQNTLEIGDRVIVDRFGSHFGDPSDGDVVVFTASELWGDVPAAPSNPFVYAVRWLGGVVGVGPDLTHTLVKRVIAGPGQTVSCCSPDGRVLVDGVPQNEPYIFADYPFEAGAFDCSTTPKSLRCFDEVVVPAGQYFVLGDHRSNSNDSIFACRGGGGPPGCLKMVGRDDIVGRAFAIVLPPGRWSGL</sequence>
<dbReference type="NCBIfam" id="TIGR02227">
    <property type="entry name" value="sigpep_I_bact"/>
    <property type="match status" value="1"/>
</dbReference>
<reference evidence="9 10" key="1">
    <citation type="submission" date="2017-04" db="EMBL/GenBank/DDBJ databases">
        <title>Comparative genome analysis of Subtercola boreus.</title>
        <authorList>
            <person name="Cho Y.-J."/>
            <person name="Cho A."/>
            <person name="Kim O.-S."/>
            <person name="Lee J.-I."/>
        </authorList>
    </citation>
    <scope>NUCLEOTIDE SEQUENCE [LARGE SCALE GENOMIC DNA]</scope>
    <source>
        <strain evidence="9 10">P27444</strain>
    </source>
</reference>
<dbReference type="PROSITE" id="PS00761">
    <property type="entry name" value="SPASE_I_3"/>
    <property type="match status" value="1"/>
</dbReference>
<evidence type="ECO:0000313" key="9">
    <source>
        <dbReference type="EMBL" id="RFA15168.1"/>
    </source>
</evidence>
<proteinExistence type="inferred from homology"/>
<dbReference type="InterPro" id="IPR036286">
    <property type="entry name" value="LexA/Signal_pep-like_sf"/>
</dbReference>
<dbReference type="InterPro" id="IPR000223">
    <property type="entry name" value="Pept_S26A_signal_pept_1"/>
</dbReference>
<dbReference type="Pfam" id="PF10502">
    <property type="entry name" value="Peptidase_S26"/>
    <property type="match status" value="1"/>
</dbReference>
<keyword evidence="7" id="KW-0472">Membrane</keyword>
<evidence type="ECO:0000256" key="4">
    <source>
        <dbReference type="ARBA" id="ARBA00013208"/>
    </source>
</evidence>
<comment type="similarity">
    <text evidence="3 7">Belongs to the peptidase S26 family.</text>
</comment>
<name>A0A3E0W0S7_9MICO</name>
<keyword evidence="7" id="KW-0645">Protease</keyword>
<dbReference type="PANTHER" id="PTHR43390">
    <property type="entry name" value="SIGNAL PEPTIDASE I"/>
    <property type="match status" value="1"/>
</dbReference>
<evidence type="ECO:0000259" key="8">
    <source>
        <dbReference type="Pfam" id="PF10502"/>
    </source>
</evidence>
<dbReference type="OrthoDB" id="9815782at2"/>
<dbReference type="PANTHER" id="PTHR43390:SF1">
    <property type="entry name" value="CHLOROPLAST PROCESSING PEPTIDASE"/>
    <property type="match status" value="1"/>
</dbReference>
<dbReference type="GO" id="GO:0009003">
    <property type="term" value="F:signal peptidase activity"/>
    <property type="evidence" value="ECO:0007669"/>
    <property type="project" value="UniProtKB-EC"/>
</dbReference>
<evidence type="ECO:0000256" key="5">
    <source>
        <dbReference type="ARBA" id="ARBA00022801"/>
    </source>
</evidence>
<dbReference type="GO" id="GO:0006465">
    <property type="term" value="P:signal peptide processing"/>
    <property type="evidence" value="ECO:0007669"/>
    <property type="project" value="InterPro"/>
</dbReference>
<feature type="active site" evidence="6">
    <location>
        <position position="47"/>
    </location>
</feature>
<evidence type="ECO:0000256" key="1">
    <source>
        <dbReference type="ARBA" id="ARBA00000677"/>
    </source>
</evidence>
<evidence type="ECO:0000256" key="7">
    <source>
        <dbReference type="RuleBase" id="RU362042"/>
    </source>
</evidence>
<dbReference type="GO" id="GO:0004252">
    <property type="term" value="F:serine-type endopeptidase activity"/>
    <property type="evidence" value="ECO:0007669"/>
    <property type="project" value="InterPro"/>
</dbReference>
<dbReference type="AlphaFoldDB" id="A0A3E0W0S7"/>
<dbReference type="RefSeq" id="WP_116281929.1">
    <property type="nucleotide sequence ID" value="NZ_NBXA01000007.1"/>
</dbReference>
<organism evidence="9 10">
    <name type="scientific">Subtercola boreus</name>
    <dbReference type="NCBI Taxonomy" id="120213"/>
    <lineage>
        <taxon>Bacteria</taxon>
        <taxon>Bacillati</taxon>
        <taxon>Actinomycetota</taxon>
        <taxon>Actinomycetes</taxon>
        <taxon>Micrococcales</taxon>
        <taxon>Microbacteriaceae</taxon>
        <taxon>Subtercola</taxon>
    </lineage>
</organism>
<dbReference type="EC" id="3.4.21.89" evidence="4 7"/>
<accession>A0A3E0W0S7</accession>